<dbReference type="SUPFAM" id="SSF46565">
    <property type="entry name" value="Chaperone J-domain"/>
    <property type="match status" value="1"/>
</dbReference>
<dbReference type="SMART" id="SM00271">
    <property type="entry name" value="DnaJ"/>
    <property type="match status" value="1"/>
</dbReference>
<name>A0AAD9T3T8_9HELO</name>
<dbReference type="GO" id="GO:0005737">
    <property type="term" value="C:cytoplasm"/>
    <property type="evidence" value="ECO:0007669"/>
    <property type="project" value="UniProtKB-SubCell"/>
</dbReference>
<evidence type="ECO:0000256" key="9">
    <source>
        <dbReference type="ARBA" id="ARBA00022833"/>
    </source>
</evidence>
<feature type="domain" description="DPH-type MB" evidence="13">
    <location>
        <begin position="98"/>
        <end position="160"/>
    </location>
</feature>
<dbReference type="Pfam" id="PF00226">
    <property type="entry name" value="DnaJ"/>
    <property type="match status" value="1"/>
</dbReference>
<evidence type="ECO:0000259" key="13">
    <source>
        <dbReference type="PROSITE" id="PS51074"/>
    </source>
</evidence>
<evidence type="ECO:0000256" key="3">
    <source>
        <dbReference type="ARBA" id="ARBA00004496"/>
    </source>
</evidence>
<dbReference type="Gene3D" id="3.10.660.10">
    <property type="entry name" value="DPH Zinc finger"/>
    <property type="match status" value="1"/>
</dbReference>
<dbReference type="InterPro" id="IPR036671">
    <property type="entry name" value="DPH_MB_sf"/>
</dbReference>
<evidence type="ECO:0000259" key="12">
    <source>
        <dbReference type="PROSITE" id="PS50076"/>
    </source>
</evidence>
<reference evidence="14" key="1">
    <citation type="submission" date="2023-06" db="EMBL/GenBank/DDBJ databases">
        <title>Draft genome of Marssonina rosae.</title>
        <authorList>
            <person name="Cheng Q."/>
        </authorList>
    </citation>
    <scope>NUCLEOTIDE SEQUENCE</scope>
    <source>
        <strain evidence="14">R4</strain>
    </source>
</reference>
<dbReference type="InterPro" id="IPR044248">
    <property type="entry name" value="DPH3/4-like"/>
</dbReference>
<dbReference type="Proteomes" id="UP001285354">
    <property type="component" value="Unassembled WGS sequence"/>
</dbReference>
<dbReference type="InterPro" id="IPR036869">
    <property type="entry name" value="J_dom_sf"/>
</dbReference>
<dbReference type="PROSITE" id="PS50076">
    <property type="entry name" value="DNAJ_2"/>
    <property type="match status" value="1"/>
</dbReference>
<evidence type="ECO:0000256" key="4">
    <source>
        <dbReference type="ARBA" id="ARBA00005156"/>
    </source>
</evidence>
<dbReference type="GO" id="GO:0017183">
    <property type="term" value="P:protein histidyl modification to diphthamide"/>
    <property type="evidence" value="ECO:0007669"/>
    <property type="project" value="InterPro"/>
</dbReference>
<feature type="domain" description="J" evidence="12">
    <location>
        <begin position="3"/>
        <end position="78"/>
    </location>
</feature>
<dbReference type="Pfam" id="PF05207">
    <property type="entry name" value="Zn_ribbon_CSL"/>
    <property type="match status" value="1"/>
</dbReference>
<dbReference type="GO" id="GO:0005634">
    <property type="term" value="C:nucleus"/>
    <property type="evidence" value="ECO:0007669"/>
    <property type="project" value="UniProtKB-SubCell"/>
</dbReference>
<dbReference type="PANTHER" id="PTHR21454">
    <property type="entry name" value="DPH3 HOMOLOG-RELATED"/>
    <property type="match status" value="1"/>
</dbReference>
<evidence type="ECO:0000256" key="1">
    <source>
        <dbReference type="ARBA" id="ARBA00003474"/>
    </source>
</evidence>
<dbReference type="GO" id="GO:0046872">
    <property type="term" value="F:metal ion binding"/>
    <property type="evidence" value="ECO:0007669"/>
    <property type="project" value="UniProtKB-KW"/>
</dbReference>
<dbReference type="InterPro" id="IPR001623">
    <property type="entry name" value="DnaJ_domain"/>
</dbReference>
<dbReference type="PANTHER" id="PTHR21454:SF46">
    <property type="entry name" value="DIPHTHAMIDE BIOSYNTHESIS PROTEIN 4"/>
    <property type="match status" value="1"/>
</dbReference>
<dbReference type="Gene3D" id="1.10.287.110">
    <property type="entry name" value="DnaJ domain"/>
    <property type="match status" value="1"/>
</dbReference>
<evidence type="ECO:0000256" key="5">
    <source>
        <dbReference type="ARBA" id="ARBA00006169"/>
    </source>
</evidence>
<accession>A0AAD9T3T8</accession>
<dbReference type="EMBL" id="JAUBYV010000003">
    <property type="protein sequence ID" value="KAK2628244.1"/>
    <property type="molecule type" value="Genomic_DNA"/>
</dbReference>
<comment type="similarity">
    <text evidence="5">Belongs to the DPH4 family.</text>
</comment>
<dbReference type="SUPFAM" id="SSF144217">
    <property type="entry name" value="CSL zinc finger"/>
    <property type="match status" value="1"/>
</dbReference>
<dbReference type="PROSITE" id="PS51074">
    <property type="entry name" value="DPH_MB"/>
    <property type="match status" value="1"/>
</dbReference>
<evidence type="ECO:0000313" key="14">
    <source>
        <dbReference type="EMBL" id="KAK2628244.1"/>
    </source>
</evidence>
<evidence type="ECO:0000256" key="8">
    <source>
        <dbReference type="ARBA" id="ARBA00022723"/>
    </source>
</evidence>
<gene>
    <name evidence="14" type="ORF">QTJ16_002890</name>
</gene>
<evidence type="ECO:0000313" key="15">
    <source>
        <dbReference type="Proteomes" id="UP001285354"/>
    </source>
</evidence>
<evidence type="ECO:0000256" key="6">
    <source>
        <dbReference type="ARBA" id="ARBA00021797"/>
    </source>
</evidence>
<keyword evidence="11" id="KW-0539">Nucleus</keyword>
<dbReference type="AlphaFoldDB" id="A0AAD9T3T8"/>
<dbReference type="CDD" id="cd06257">
    <property type="entry name" value="DnaJ"/>
    <property type="match status" value="1"/>
</dbReference>
<comment type="caution">
    <text evidence="14">The sequence shown here is derived from an EMBL/GenBank/DDBJ whole genome shotgun (WGS) entry which is preliminary data.</text>
</comment>
<proteinExistence type="inferred from homology"/>
<keyword evidence="10" id="KW-0408">Iron</keyword>
<organism evidence="14 15">
    <name type="scientific">Diplocarpon rosae</name>
    <dbReference type="NCBI Taxonomy" id="946125"/>
    <lineage>
        <taxon>Eukaryota</taxon>
        <taxon>Fungi</taxon>
        <taxon>Dikarya</taxon>
        <taxon>Ascomycota</taxon>
        <taxon>Pezizomycotina</taxon>
        <taxon>Leotiomycetes</taxon>
        <taxon>Helotiales</taxon>
        <taxon>Drepanopezizaceae</taxon>
        <taxon>Diplocarpon</taxon>
    </lineage>
</organism>
<dbReference type="InterPro" id="IPR007872">
    <property type="entry name" value="DPH_MB_dom"/>
</dbReference>
<evidence type="ECO:0000256" key="7">
    <source>
        <dbReference type="ARBA" id="ARBA00022490"/>
    </source>
</evidence>
<keyword evidence="9" id="KW-0862">Zinc</keyword>
<keyword evidence="15" id="KW-1185">Reference proteome</keyword>
<sequence>MPTYYEVLGLPEVLHNKPSLPAQTLRSAYRRALLQNHPDKSTNNVLTSKETTYSIDQITEAFTTLSNSKSKIDYDKKLKLQSDTNVGGVKENQVFRTGIEIVDLDDLEVDEAQRIWYSSCRCGDERGFLIMEGDLEAAAEHGEISVGCRGCSLWLIVLFGIMEEDTATGAADTKADSDG</sequence>
<protein>
    <recommendedName>
        <fullName evidence="6">Diphthamide biosynthesis protein 4</fullName>
    </recommendedName>
</protein>
<keyword evidence="7" id="KW-0963">Cytoplasm</keyword>
<evidence type="ECO:0000256" key="11">
    <source>
        <dbReference type="ARBA" id="ARBA00023242"/>
    </source>
</evidence>
<keyword evidence="8" id="KW-0479">Metal-binding</keyword>
<comment type="subcellular location">
    <subcellularLocation>
        <location evidence="3">Cytoplasm</location>
    </subcellularLocation>
    <subcellularLocation>
        <location evidence="2">Nucleus</location>
    </subcellularLocation>
</comment>
<comment type="function">
    <text evidence="1">Required for the first step of diphthamide biosynthesis, the transfer of 3-amino-3-carboxypropyl from S-adenosyl-L-methionine to a histidine residue. Diphthamide is a post-translational modification of histidine which occurs in elongation factor 2.</text>
</comment>
<evidence type="ECO:0000256" key="2">
    <source>
        <dbReference type="ARBA" id="ARBA00004123"/>
    </source>
</evidence>
<evidence type="ECO:0000256" key="10">
    <source>
        <dbReference type="ARBA" id="ARBA00023004"/>
    </source>
</evidence>
<comment type="pathway">
    <text evidence="4">Protein modification; peptidyl-diphthamide biosynthesis.</text>
</comment>